<evidence type="ECO:0000313" key="3">
    <source>
        <dbReference type="EMBL" id="CAJ0595213.1"/>
    </source>
</evidence>
<dbReference type="GO" id="GO:0006937">
    <property type="term" value="P:regulation of muscle contraction"/>
    <property type="evidence" value="ECO:0007669"/>
    <property type="project" value="InterPro"/>
</dbReference>
<dbReference type="Gene3D" id="1.20.5.350">
    <property type="match status" value="1"/>
</dbReference>
<reference evidence="3" key="1">
    <citation type="submission" date="2023-07" db="EMBL/GenBank/DDBJ databases">
        <authorList>
            <consortium name="CYATHOMIX"/>
        </authorList>
    </citation>
    <scope>NUCLEOTIDE SEQUENCE</scope>
    <source>
        <strain evidence="3">N/A</strain>
    </source>
</reference>
<feature type="compositionally biased region" description="Basic and acidic residues" evidence="2">
    <location>
        <begin position="38"/>
        <end position="59"/>
    </location>
</feature>
<dbReference type="GO" id="GO:0006936">
    <property type="term" value="P:muscle contraction"/>
    <property type="evidence" value="ECO:0007669"/>
    <property type="project" value="TreeGrafter"/>
</dbReference>
<evidence type="ECO:0000313" key="4">
    <source>
        <dbReference type="Proteomes" id="UP001176961"/>
    </source>
</evidence>
<feature type="compositionally biased region" description="Acidic residues" evidence="2">
    <location>
        <begin position="1"/>
        <end position="37"/>
    </location>
</feature>
<feature type="region of interest" description="Disordered" evidence="2">
    <location>
        <begin position="320"/>
        <end position="345"/>
    </location>
</feature>
<dbReference type="GO" id="GO:0045214">
    <property type="term" value="P:sarcomere organization"/>
    <property type="evidence" value="ECO:0007669"/>
    <property type="project" value="TreeGrafter"/>
</dbReference>
<dbReference type="Proteomes" id="UP001176961">
    <property type="component" value="Unassembled WGS sequence"/>
</dbReference>
<comment type="similarity">
    <text evidence="1">Belongs to the troponin T family.</text>
</comment>
<proteinExistence type="inferred from homology"/>
<gene>
    <name evidence="3" type="ORF">CYNAS_LOCUS7196</name>
</gene>
<dbReference type="GO" id="GO:0005861">
    <property type="term" value="C:troponin complex"/>
    <property type="evidence" value="ECO:0007669"/>
    <property type="project" value="InterPro"/>
</dbReference>
<keyword evidence="4" id="KW-1185">Reference proteome</keyword>
<feature type="region of interest" description="Disordered" evidence="2">
    <location>
        <begin position="384"/>
        <end position="412"/>
    </location>
</feature>
<dbReference type="PANTHER" id="PTHR11521">
    <property type="entry name" value="TROPONIN T"/>
    <property type="match status" value="1"/>
</dbReference>
<organism evidence="3 4">
    <name type="scientific">Cylicocyclus nassatus</name>
    <name type="common">Nematode worm</name>
    <dbReference type="NCBI Taxonomy" id="53992"/>
    <lineage>
        <taxon>Eukaryota</taxon>
        <taxon>Metazoa</taxon>
        <taxon>Ecdysozoa</taxon>
        <taxon>Nematoda</taxon>
        <taxon>Chromadorea</taxon>
        <taxon>Rhabditida</taxon>
        <taxon>Rhabditina</taxon>
        <taxon>Rhabditomorpha</taxon>
        <taxon>Strongyloidea</taxon>
        <taxon>Strongylidae</taxon>
        <taxon>Cylicocyclus</taxon>
    </lineage>
</organism>
<dbReference type="AlphaFoldDB" id="A0AA36GNB7"/>
<comment type="caution">
    <text evidence="3">The sequence shown here is derived from an EMBL/GenBank/DDBJ whole genome shotgun (WGS) entry which is preliminary data.</text>
</comment>
<dbReference type="PANTHER" id="PTHR11521:SF7">
    <property type="entry name" value="TROPONIN T"/>
    <property type="match status" value="1"/>
</dbReference>
<evidence type="ECO:0000256" key="2">
    <source>
        <dbReference type="SAM" id="MobiDB-lite"/>
    </source>
</evidence>
<evidence type="ECO:0000256" key="1">
    <source>
        <dbReference type="ARBA" id="ARBA00008330"/>
    </source>
</evidence>
<feature type="compositionally biased region" description="Basic and acidic residues" evidence="2">
    <location>
        <begin position="75"/>
        <end position="162"/>
    </location>
</feature>
<dbReference type="InterPro" id="IPR038077">
    <property type="entry name" value="Troponin_sf"/>
</dbReference>
<dbReference type="EMBL" id="CATQJL010000112">
    <property type="protein sequence ID" value="CAJ0595213.1"/>
    <property type="molecule type" value="Genomic_DNA"/>
</dbReference>
<feature type="compositionally biased region" description="Basic and acidic residues" evidence="2">
    <location>
        <begin position="262"/>
        <end position="272"/>
    </location>
</feature>
<dbReference type="InterPro" id="IPR001978">
    <property type="entry name" value="Troponin"/>
</dbReference>
<dbReference type="Pfam" id="PF00992">
    <property type="entry name" value="Troponin"/>
    <property type="match status" value="1"/>
</dbReference>
<feature type="region of interest" description="Disordered" evidence="2">
    <location>
        <begin position="262"/>
        <end position="295"/>
    </location>
</feature>
<name>A0AA36GNB7_CYLNA</name>
<dbReference type="SUPFAM" id="SSF90250">
    <property type="entry name" value="Troponin coil-coiled subunits"/>
    <property type="match status" value="1"/>
</dbReference>
<dbReference type="InterPro" id="IPR027707">
    <property type="entry name" value="TNNT"/>
</dbReference>
<evidence type="ECO:0008006" key="5">
    <source>
        <dbReference type="Google" id="ProtNLM"/>
    </source>
</evidence>
<feature type="region of interest" description="Disordered" evidence="2">
    <location>
        <begin position="1"/>
        <end position="178"/>
    </location>
</feature>
<protein>
    <recommendedName>
        <fullName evidence="5">Troponin T</fullName>
    </recommendedName>
</protein>
<sequence>MDEDEISEREEDVDVEQVEDESAADEVAEETVDEDQENEHHEEAERPKSRTAQEEEKAPAEITEAEAAMLAVKKRHDEEEAARMQEYEEKRRAEREKIDQELRELKEKQEKRRLEREEDERQYAERRRQDEERMKKEEEERKAKMEEERARKLEERKRRQEMMSESFRGHSGQSGKNFTITKTNQAAQLANMAQVKEEQHLSSKAKQEQAKRTFLEAVCRPVDVSKLSSADLKAQIKGLHARIVKLEGEKYDLEMRHEKQQYDMRELQERQRQVARNEAIKKGLDPDEVVPSKYPPKITMFSKFERQKDRKSYGDCRHMFEHPKTQKPFTLAHGTARPPSEWGCKENEELEQIRKREKIEYVELVPAEGDAAKPPVAPIPLVLPEKDFEGEEPDESTEKAQEAPAEAVEEQA</sequence>
<accession>A0AA36GNB7</accession>
<dbReference type="GO" id="GO:0005523">
    <property type="term" value="F:tropomyosin binding"/>
    <property type="evidence" value="ECO:0007669"/>
    <property type="project" value="TreeGrafter"/>
</dbReference>